<dbReference type="EMBL" id="SMJU01000013">
    <property type="protein sequence ID" value="TDB61843.1"/>
    <property type="molecule type" value="Genomic_DNA"/>
</dbReference>
<feature type="domain" description="PpiC" evidence="2">
    <location>
        <begin position="257"/>
        <end position="361"/>
    </location>
</feature>
<dbReference type="InterPro" id="IPR046357">
    <property type="entry name" value="PPIase_dom_sf"/>
</dbReference>
<dbReference type="InterPro" id="IPR050245">
    <property type="entry name" value="PrsA_foldase"/>
</dbReference>
<dbReference type="PANTHER" id="PTHR47245">
    <property type="entry name" value="PEPTIDYLPROLYL ISOMERASE"/>
    <property type="match status" value="1"/>
</dbReference>
<dbReference type="Gene3D" id="3.10.50.40">
    <property type="match status" value="2"/>
</dbReference>
<proteinExistence type="predicted"/>
<dbReference type="SUPFAM" id="SSF54534">
    <property type="entry name" value="FKBP-like"/>
    <property type="match status" value="2"/>
</dbReference>
<evidence type="ECO:0000313" key="3">
    <source>
        <dbReference type="EMBL" id="TDB61843.1"/>
    </source>
</evidence>
<dbReference type="GO" id="GO:0003755">
    <property type="term" value="F:peptidyl-prolyl cis-trans isomerase activity"/>
    <property type="evidence" value="ECO:0007669"/>
    <property type="project" value="UniProtKB-KW"/>
</dbReference>
<comment type="caution">
    <text evidence="3">The sequence shown here is derived from an EMBL/GenBank/DDBJ whole genome shotgun (WGS) entry which is preliminary data.</text>
</comment>
<evidence type="ECO:0000259" key="2">
    <source>
        <dbReference type="PROSITE" id="PS50198"/>
    </source>
</evidence>
<dbReference type="PANTHER" id="PTHR47245:SF2">
    <property type="entry name" value="PEPTIDYL-PROLYL CIS-TRANS ISOMERASE HP_0175-RELATED"/>
    <property type="match status" value="1"/>
</dbReference>
<evidence type="ECO:0000256" key="1">
    <source>
        <dbReference type="PROSITE-ProRule" id="PRU00278"/>
    </source>
</evidence>
<dbReference type="PROSITE" id="PS50198">
    <property type="entry name" value="PPIC_PPIASE_2"/>
    <property type="match status" value="2"/>
</dbReference>
<dbReference type="Gene3D" id="3.30.1330.60">
    <property type="entry name" value="OmpA-like domain"/>
    <property type="match status" value="1"/>
</dbReference>
<keyword evidence="1 3" id="KW-0413">Isomerase</keyword>
<organism evidence="3 4">
    <name type="scientific">Arundinibacter roseus</name>
    <dbReference type="NCBI Taxonomy" id="2070510"/>
    <lineage>
        <taxon>Bacteria</taxon>
        <taxon>Pseudomonadati</taxon>
        <taxon>Bacteroidota</taxon>
        <taxon>Cytophagia</taxon>
        <taxon>Cytophagales</taxon>
        <taxon>Spirosomataceae</taxon>
        <taxon>Arundinibacter</taxon>
    </lineage>
</organism>
<dbReference type="Pfam" id="PF00639">
    <property type="entry name" value="Rotamase"/>
    <property type="match status" value="2"/>
</dbReference>
<feature type="domain" description="PpiC" evidence="2">
    <location>
        <begin position="150"/>
        <end position="252"/>
    </location>
</feature>
<accession>A0A4R4K3P4</accession>
<keyword evidence="1" id="KW-0697">Rotamase</keyword>
<dbReference type="RefSeq" id="WP_132120659.1">
    <property type="nucleotide sequence ID" value="NZ_SMJU01000013.1"/>
</dbReference>
<dbReference type="Proteomes" id="UP000295706">
    <property type="component" value="Unassembled WGS sequence"/>
</dbReference>
<sequence length="786" mass="89380">MFTIHNKISYQNINVRPHKLTYRWTALCVLLAFGLVSCKTVTPPQIAPPTAQEPVLLQIGENTYSPDDFFDAFTRNRFSQDSAKAVSVGAFFEVYTTNRLKLAAARQAGRDTTSDFLEEIASYRDQLATPYLTDKELIDELANEAYKRLEVEVHASHILTAVPEDASPDDTLAAYRAAVAMRGRLLEGEDFGEMARKFSADSSARTNRGDLGFFTAFQMVYPFETAAYNTPIGQISEPVRSSFGYHLIKVHARRPGRGKLRVQHILIREQKNTSATTTNASAEQRIQDAYSRLLAGESWDKMVQIYSDDFQSRTKAGLLPPFGTGELMPSLEEAAFALTEPGAISKPVRSTYGWHILRLVEKRPLEAYTIMQPYLQQKVTTDTRGKRIQQAFINQLKQQYTIQENSDAWSKVAELADSSLLMGTWKIPADKPAIVENPVLFTIEKEASTSVAFLEHVQKYQTPLPAGAAYQTVMKRHYNDFLGKRLLAYEKANLENKYPDFKNLLTDMRESVLLSQLMEQEVYQRSLNDSLGQRRIYEQNLAQYSYPERARALVLDAKDTTTLHEAFHLLEKEPYPLQLKGEELLYEESQTKPNEQQVNTLYILAATLKKNADFVVEINGYRTAGEADTVSAARINHVVRYLNQQGISIGRIMEKDNGSFKPVEEPARNRRVSFLFFSRNKKDIEKSFNSKQPNTLKLIEGFFAKDHPLMKDALWEEGVQEMVQENGRALGIEILKIAPPRPKTFSEARGTVINAYQKILEKQWIESLKSQFPVKVNQEELEKLIR</sequence>
<keyword evidence="4" id="KW-1185">Reference proteome</keyword>
<reference evidence="3 4" key="1">
    <citation type="submission" date="2019-02" db="EMBL/GenBank/DDBJ databases">
        <title>Arundinibacter roseus gen. nov., sp. nov., a new member of the family Cytophagaceae.</title>
        <authorList>
            <person name="Szuroczki S."/>
            <person name="Khayer B."/>
            <person name="Sproer C."/>
            <person name="Toumi M."/>
            <person name="Szabo A."/>
            <person name="Felfoldi T."/>
            <person name="Schumann P."/>
            <person name="Toth E."/>
        </authorList>
    </citation>
    <scope>NUCLEOTIDE SEQUENCE [LARGE SCALE GENOMIC DNA]</scope>
    <source>
        <strain evidence="3 4">DMA-k-7a</strain>
    </source>
</reference>
<dbReference type="AlphaFoldDB" id="A0A4R4K3P4"/>
<dbReference type="InterPro" id="IPR036737">
    <property type="entry name" value="OmpA-like_sf"/>
</dbReference>
<evidence type="ECO:0000313" key="4">
    <source>
        <dbReference type="Proteomes" id="UP000295706"/>
    </source>
</evidence>
<dbReference type="SUPFAM" id="SSF103088">
    <property type="entry name" value="OmpA-like"/>
    <property type="match status" value="1"/>
</dbReference>
<protein>
    <submittedName>
        <fullName evidence="3">Peptidylprolyl isomerase</fullName>
    </submittedName>
</protein>
<gene>
    <name evidence="3" type="ORF">EZE20_19065</name>
</gene>
<dbReference type="OrthoDB" id="14196at2"/>
<name>A0A4R4K3P4_9BACT</name>
<dbReference type="InterPro" id="IPR000297">
    <property type="entry name" value="PPIase_PpiC"/>
</dbReference>